<dbReference type="Gene3D" id="3.40.50.360">
    <property type="match status" value="1"/>
</dbReference>
<keyword evidence="4" id="KW-1185">Reference proteome</keyword>
<dbReference type="PANTHER" id="PTHR30546">
    <property type="entry name" value="FLAVODOXIN-RELATED PROTEIN WRBA-RELATED"/>
    <property type="match status" value="1"/>
</dbReference>
<protein>
    <submittedName>
        <fullName evidence="3">Multimeric flavodoxin WrbA</fullName>
    </submittedName>
</protein>
<dbReference type="STRING" id="981222.Cabther_B0436"/>
<dbReference type="PROSITE" id="PS00201">
    <property type="entry name" value="FLAVODOXIN"/>
    <property type="match status" value="1"/>
</dbReference>
<proteinExistence type="predicted"/>
<dbReference type="GO" id="GO:0010181">
    <property type="term" value="F:FMN binding"/>
    <property type="evidence" value="ECO:0007669"/>
    <property type="project" value="InterPro"/>
</dbReference>
<dbReference type="Pfam" id="PF03358">
    <property type="entry name" value="FMN_red"/>
    <property type="match status" value="1"/>
</dbReference>
<dbReference type="PANTHER" id="PTHR30546:SF23">
    <property type="entry name" value="FLAVOPROTEIN-LIKE PROTEIN YCP4-RELATED"/>
    <property type="match status" value="1"/>
</dbReference>
<dbReference type="AlphaFoldDB" id="G2LLG2"/>
<sequence>MQKTMTSVTIVYHSGYGHTAAQAAAVLEGVQSVPGVSAQLIRVEDVENHWETLDRSDAIVFGSPTYMGSVSGPFKTFMDATSRRWLQQAWKDKIAAGFTNSGSLSGDKLNTLVQLAIFAAQHGMLWVGQAELPAGRADDAINRIGSMLGAAAQSDHGSTGPSEGDLATARRFGARVAQAAQRWQRGATT</sequence>
<dbReference type="EMBL" id="CP002515">
    <property type="protein sequence ID" value="AEP13437.1"/>
    <property type="molecule type" value="Genomic_DNA"/>
</dbReference>
<dbReference type="SUPFAM" id="SSF52218">
    <property type="entry name" value="Flavoproteins"/>
    <property type="match status" value="1"/>
</dbReference>
<reference evidence="3 4" key="1">
    <citation type="journal article" date="2012" name="Environ. Microbiol.">
        <title>Complete genome of Candidatus Chloracidobacterium thermophilum, a chlorophyll-based photoheterotroph belonging to the phylum Acidobacteria.</title>
        <authorList>
            <person name="Garcia Costas A.M."/>
            <person name="Liu Z."/>
            <person name="Tomsho L.P."/>
            <person name="Schuster S.C."/>
            <person name="Ward D.M."/>
            <person name="Bryant D.A."/>
        </authorList>
    </citation>
    <scope>NUCLEOTIDE SEQUENCE [LARGE SCALE GENOMIC DNA]</scope>
    <source>
        <strain evidence="3 4">B</strain>
    </source>
</reference>
<dbReference type="HOGENOM" id="CLU_051402_2_1_0"/>
<organism evidence="3 4">
    <name type="scientific">Chloracidobacterium thermophilum (strain B)</name>
    <dbReference type="NCBI Taxonomy" id="981222"/>
    <lineage>
        <taxon>Bacteria</taxon>
        <taxon>Pseudomonadati</taxon>
        <taxon>Acidobacteriota</taxon>
        <taxon>Terriglobia</taxon>
        <taxon>Terriglobales</taxon>
        <taxon>Acidobacteriaceae</taxon>
        <taxon>Chloracidobacterium</taxon>
    </lineage>
</organism>
<gene>
    <name evidence="3" type="ordered locus">Cabther_B0436</name>
</gene>
<comment type="cofactor">
    <cofactor evidence="1">
        <name>FMN</name>
        <dbReference type="ChEBI" id="CHEBI:58210"/>
    </cofactor>
</comment>
<dbReference type="PROSITE" id="PS50902">
    <property type="entry name" value="FLAVODOXIN_LIKE"/>
    <property type="match status" value="1"/>
</dbReference>
<accession>G2LLG2</accession>
<dbReference type="InterPro" id="IPR005025">
    <property type="entry name" value="FMN_Rdtase-like_dom"/>
</dbReference>
<name>G2LLG2_CHLTF</name>
<dbReference type="GO" id="GO:0009055">
    <property type="term" value="F:electron transfer activity"/>
    <property type="evidence" value="ECO:0007669"/>
    <property type="project" value="InterPro"/>
</dbReference>
<dbReference type="InterPro" id="IPR029039">
    <property type="entry name" value="Flavoprotein-like_sf"/>
</dbReference>
<evidence type="ECO:0000259" key="2">
    <source>
        <dbReference type="PROSITE" id="PS50902"/>
    </source>
</evidence>
<dbReference type="GO" id="GO:0016020">
    <property type="term" value="C:membrane"/>
    <property type="evidence" value="ECO:0007669"/>
    <property type="project" value="TreeGrafter"/>
</dbReference>
<dbReference type="InterPro" id="IPR008254">
    <property type="entry name" value="Flavodoxin/NO_synth"/>
</dbReference>
<evidence type="ECO:0000313" key="4">
    <source>
        <dbReference type="Proteomes" id="UP000006791"/>
    </source>
</evidence>
<dbReference type="KEGG" id="ctm:Cabther_B0436"/>
<dbReference type="GO" id="GO:0003955">
    <property type="term" value="F:NAD(P)H dehydrogenase (quinone) activity"/>
    <property type="evidence" value="ECO:0007669"/>
    <property type="project" value="TreeGrafter"/>
</dbReference>
<dbReference type="InterPro" id="IPR001226">
    <property type="entry name" value="Flavodoxin_CS"/>
</dbReference>
<feature type="domain" description="Flavodoxin-like" evidence="2">
    <location>
        <begin position="8"/>
        <end position="177"/>
    </location>
</feature>
<evidence type="ECO:0000313" key="3">
    <source>
        <dbReference type="EMBL" id="AEP13437.1"/>
    </source>
</evidence>
<dbReference type="Proteomes" id="UP000006791">
    <property type="component" value="Chromosome 2"/>
</dbReference>
<evidence type="ECO:0000256" key="1">
    <source>
        <dbReference type="ARBA" id="ARBA00001917"/>
    </source>
</evidence>